<evidence type="ECO:0000256" key="1">
    <source>
        <dbReference type="SAM" id="Phobius"/>
    </source>
</evidence>
<dbReference type="EMBL" id="ACEB01000022">
    <property type="protein sequence ID" value="EEG26905.1"/>
    <property type="molecule type" value="Genomic_DNA"/>
</dbReference>
<dbReference type="Pfam" id="PF12836">
    <property type="entry name" value="HHH_3"/>
    <property type="match status" value="1"/>
</dbReference>
<protein>
    <submittedName>
        <fullName evidence="3">ComEA protein</fullName>
    </submittedName>
</protein>
<evidence type="ECO:0000313" key="3">
    <source>
        <dbReference type="EMBL" id="EEG26905.1"/>
    </source>
</evidence>
<accession>C0E412</accession>
<name>C0E412_9CORY</name>
<comment type="caution">
    <text evidence="3">The sequence shown here is derived from an EMBL/GenBank/DDBJ whole genome shotgun (WGS) entry which is preliminary data.</text>
</comment>
<dbReference type="InterPro" id="IPR003583">
    <property type="entry name" value="Hlx-hairpin-Hlx_DNA-bd_motif"/>
</dbReference>
<keyword evidence="1" id="KW-1133">Transmembrane helix</keyword>
<dbReference type="Gene3D" id="1.10.150.280">
    <property type="entry name" value="AF1531-like domain"/>
    <property type="match status" value="1"/>
</dbReference>
<dbReference type="GO" id="GO:0006281">
    <property type="term" value="P:DNA repair"/>
    <property type="evidence" value="ECO:0007669"/>
    <property type="project" value="InterPro"/>
</dbReference>
<evidence type="ECO:0000259" key="2">
    <source>
        <dbReference type="SMART" id="SM00278"/>
    </source>
</evidence>
<dbReference type="GO" id="GO:0015628">
    <property type="term" value="P:protein secretion by the type II secretion system"/>
    <property type="evidence" value="ECO:0007669"/>
    <property type="project" value="TreeGrafter"/>
</dbReference>
<organism evidence="3 4">
    <name type="scientific">Corynebacterium matruchotii ATCC 33806</name>
    <dbReference type="NCBI Taxonomy" id="566549"/>
    <lineage>
        <taxon>Bacteria</taxon>
        <taxon>Bacillati</taxon>
        <taxon>Actinomycetota</taxon>
        <taxon>Actinomycetes</taxon>
        <taxon>Mycobacteriales</taxon>
        <taxon>Corynebacteriaceae</taxon>
        <taxon>Corynebacterium</taxon>
    </lineage>
</organism>
<keyword evidence="1" id="KW-0812">Transmembrane</keyword>
<dbReference type="InterPro" id="IPR004509">
    <property type="entry name" value="Competence_ComEA_HhH"/>
</dbReference>
<dbReference type="GO" id="GO:0015627">
    <property type="term" value="C:type II protein secretion system complex"/>
    <property type="evidence" value="ECO:0007669"/>
    <property type="project" value="TreeGrafter"/>
</dbReference>
<reference evidence="3 4" key="1">
    <citation type="submission" date="2009-01" db="EMBL/GenBank/DDBJ databases">
        <authorList>
            <person name="Fulton L."/>
            <person name="Clifton S."/>
            <person name="Chinwalla A.T."/>
            <person name="Mitreva M."/>
            <person name="Sodergren E."/>
            <person name="Weinstock G."/>
            <person name="Clifton S."/>
            <person name="Dooling D.J."/>
            <person name="Fulton B."/>
            <person name="Minx P."/>
            <person name="Pepin K.H."/>
            <person name="Johnson M."/>
            <person name="Bhonagiri V."/>
            <person name="Nash W.E."/>
            <person name="Mardis E.R."/>
            <person name="Wilson R.K."/>
        </authorList>
    </citation>
    <scope>NUCLEOTIDE SEQUENCE [LARGE SCALE GENOMIC DNA]</scope>
    <source>
        <strain evidence="3 4">ATCC 33806</strain>
    </source>
</reference>
<dbReference type="GO" id="GO:0003677">
    <property type="term" value="F:DNA binding"/>
    <property type="evidence" value="ECO:0007669"/>
    <property type="project" value="InterPro"/>
</dbReference>
<feature type="domain" description="Helix-hairpin-helix DNA-binding motif class 1" evidence="2">
    <location>
        <begin position="207"/>
        <end position="226"/>
    </location>
</feature>
<dbReference type="PANTHER" id="PTHR21180">
    <property type="entry name" value="ENDONUCLEASE/EXONUCLEASE/PHOSPHATASE FAMILY DOMAIN-CONTAINING PROTEIN 1"/>
    <property type="match status" value="1"/>
</dbReference>
<dbReference type="PANTHER" id="PTHR21180:SF32">
    <property type="entry name" value="ENDONUCLEASE_EXONUCLEASE_PHOSPHATASE FAMILY DOMAIN-CONTAINING PROTEIN 1"/>
    <property type="match status" value="1"/>
</dbReference>
<dbReference type="InterPro" id="IPR051675">
    <property type="entry name" value="Endo/Exo/Phosphatase_dom_1"/>
</dbReference>
<gene>
    <name evidence="3" type="ORF">CORMATOL_01733</name>
</gene>
<dbReference type="HOGENOM" id="CLU_052011_1_1_11"/>
<evidence type="ECO:0000313" key="4">
    <source>
        <dbReference type="Proteomes" id="UP000006247"/>
    </source>
</evidence>
<proteinExistence type="predicted"/>
<dbReference type="SUPFAM" id="SSF47781">
    <property type="entry name" value="RuvA domain 2-like"/>
    <property type="match status" value="1"/>
</dbReference>
<dbReference type="NCBIfam" id="TIGR00426">
    <property type="entry name" value="competence protein ComEA helix-hairpin-helix repeat region"/>
    <property type="match status" value="1"/>
</dbReference>
<keyword evidence="1" id="KW-0472">Membrane</keyword>
<dbReference type="AlphaFoldDB" id="C0E412"/>
<dbReference type="SMART" id="SM00278">
    <property type="entry name" value="HhH1"/>
    <property type="match status" value="2"/>
</dbReference>
<sequence length="259" mass="26220">MTPGGGADLRHSVELMNATTVKARLHDLTHPTGVEDTLSVDFPNNRPFRLAITPPAAIGVAILCALVGVGFIAWHFCAPPTNPAAGARLSSPHTTVPLVPASAAATTASAPMSVIVAVVGEVDRPGLHTFAPTARVADALAAAQPKPQAQTLGLNLAQKLADGQQIVVPNIDAGPVPPPPSGISGGVPSQGGTQVTGKISLNTATAQELTTLTGVGEKTAQAIIAYRDAHGGFTSIDELQQVKGIGPAKFATISPEVTL</sequence>
<dbReference type="Proteomes" id="UP000006247">
    <property type="component" value="Unassembled WGS sequence"/>
</dbReference>
<feature type="domain" description="Helix-hairpin-helix DNA-binding motif class 1" evidence="2">
    <location>
        <begin position="237"/>
        <end position="256"/>
    </location>
</feature>
<dbReference type="InterPro" id="IPR010994">
    <property type="entry name" value="RuvA_2-like"/>
</dbReference>
<feature type="transmembrane region" description="Helical" evidence="1">
    <location>
        <begin position="56"/>
        <end position="76"/>
    </location>
</feature>